<dbReference type="GO" id="GO:0046872">
    <property type="term" value="F:metal ion binding"/>
    <property type="evidence" value="ECO:0007669"/>
    <property type="project" value="UniProtKB-KW"/>
</dbReference>
<dbReference type="Pfam" id="PF13613">
    <property type="entry name" value="HTH_Tnp_4"/>
    <property type="match status" value="1"/>
</dbReference>
<dbReference type="InterPro" id="IPR027806">
    <property type="entry name" value="HARBI1_dom"/>
</dbReference>
<dbReference type="AlphaFoldDB" id="A0A852W8F6"/>
<feature type="domain" description="DDE Tnp4" evidence="3">
    <location>
        <begin position="122"/>
        <end position="279"/>
    </location>
</feature>
<dbReference type="EMBL" id="JACCCZ010000002">
    <property type="protein sequence ID" value="NYG05485.1"/>
    <property type="molecule type" value="Genomic_DNA"/>
</dbReference>
<evidence type="ECO:0000256" key="1">
    <source>
        <dbReference type="ARBA" id="ARBA00001968"/>
    </source>
</evidence>
<evidence type="ECO:0000313" key="6">
    <source>
        <dbReference type="EMBL" id="NYG05485.1"/>
    </source>
</evidence>
<organism evidence="5 7">
    <name type="scientific">Pseudonocardia alni</name>
    <name type="common">Amycolata alni</name>
    <dbReference type="NCBI Taxonomy" id="33907"/>
    <lineage>
        <taxon>Bacteria</taxon>
        <taxon>Bacillati</taxon>
        <taxon>Actinomycetota</taxon>
        <taxon>Actinomycetes</taxon>
        <taxon>Pseudonocardiales</taxon>
        <taxon>Pseudonocardiaceae</taxon>
        <taxon>Pseudonocardia</taxon>
    </lineage>
</organism>
<sequence length="285" mass="31555">MKLLVDERLLRPIRPTRSFKVLSYPSGMTVSTHTLKMVSTLLRRHRRERATRWRRLTPGRQALLVVAHLRTGDTYAQLACGFKVGTSTVYRYLREAIDLLAAMAPTLEQAMQVAARKAFVIIDGTLLRIDRVGMASGYDRGFYSGKHKCHGLNVQVIADPVGRLVWISPPLPGARHDMGAAREHGIIDALTEYAIPAAGDTAYQGAGPTVAVPQRRRRLDPDTGRYRPLSVNQKAVNAAHARRRGPGERVNAELKTWKVLRKIRSSPNQAAALIAAVQTLMIANT</sequence>
<evidence type="ECO:0000256" key="2">
    <source>
        <dbReference type="ARBA" id="ARBA00022723"/>
    </source>
</evidence>
<proteinExistence type="predicted"/>
<dbReference type="Proteomes" id="UP000549695">
    <property type="component" value="Unassembled WGS sequence"/>
</dbReference>
<protein>
    <recommendedName>
        <fullName evidence="8">DDE superfamily endonuclease</fullName>
    </recommendedName>
</protein>
<evidence type="ECO:0000259" key="4">
    <source>
        <dbReference type="Pfam" id="PF13613"/>
    </source>
</evidence>
<evidence type="ECO:0000313" key="7">
    <source>
        <dbReference type="Proteomes" id="UP000549695"/>
    </source>
</evidence>
<dbReference type="InterPro" id="IPR027805">
    <property type="entry name" value="Transposase_HTH_dom"/>
</dbReference>
<comment type="caution">
    <text evidence="5">The sequence shown here is derived from an EMBL/GenBank/DDBJ whole genome shotgun (WGS) entry which is preliminary data.</text>
</comment>
<keyword evidence="2" id="KW-0479">Metal-binding</keyword>
<evidence type="ECO:0000313" key="5">
    <source>
        <dbReference type="EMBL" id="NYG05358.1"/>
    </source>
</evidence>
<feature type="domain" description="Transposase Helix-turn-helix" evidence="4">
    <location>
        <begin position="54"/>
        <end position="105"/>
    </location>
</feature>
<gene>
    <name evidence="5" type="ORF">HDA37_005712</name>
    <name evidence="6" type="ORF">HDA37_005839</name>
</gene>
<dbReference type="EMBL" id="JACCCZ010000002">
    <property type="protein sequence ID" value="NYG05358.1"/>
    <property type="molecule type" value="Genomic_DNA"/>
</dbReference>
<reference evidence="5 7" key="1">
    <citation type="submission" date="2020-07" db="EMBL/GenBank/DDBJ databases">
        <title>Sequencing the genomes of 1000 actinobacteria strains.</title>
        <authorList>
            <person name="Klenk H.-P."/>
        </authorList>
    </citation>
    <scope>NUCLEOTIDE SEQUENCE [LARGE SCALE GENOMIC DNA]</scope>
    <source>
        <strain evidence="5 7">DSM 44749</strain>
    </source>
</reference>
<dbReference type="Pfam" id="PF13359">
    <property type="entry name" value="DDE_Tnp_4"/>
    <property type="match status" value="1"/>
</dbReference>
<name>A0A852W8F6_PSEA5</name>
<evidence type="ECO:0008006" key="8">
    <source>
        <dbReference type="Google" id="ProtNLM"/>
    </source>
</evidence>
<keyword evidence="7" id="KW-1185">Reference proteome</keyword>
<comment type="cofactor">
    <cofactor evidence="1">
        <name>a divalent metal cation</name>
        <dbReference type="ChEBI" id="CHEBI:60240"/>
    </cofactor>
</comment>
<evidence type="ECO:0000259" key="3">
    <source>
        <dbReference type="Pfam" id="PF13359"/>
    </source>
</evidence>
<accession>A0A852W8F6</accession>